<proteinExistence type="predicted"/>
<dbReference type="Gene3D" id="3.90.79.10">
    <property type="entry name" value="Nucleoside Triphosphate Pyrophosphohydrolase"/>
    <property type="match status" value="1"/>
</dbReference>
<dbReference type="InterPro" id="IPR000086">
    <property type="entry name" value="NUDIX_hydrolase_dom"/>
</dbReference>
<dbReference type="GO" id="GO:0035539">
    <property type="term" value="F:8-oxo-7,8-dihydrodeoxyguanosine triphosphate pyrophosphatase activity"/>
    <property type="evidence" value="ECO:0007669"/>
    <property type="project" value="UniProtKB-EC"/>
</dbReference>
<dbReference type="SUPFAM" id="SSF55811">
    <property type="entry name" value="Nudix"/>
    <property type="match status" value="1"/>
</dbReference>
<keyword evidence="3" id="KW-1185">Reference proteome</keyword>
<dbReference type="InterPro" id="IPR015797">
    <property type="entry name" value="NUDIX_hydrolase-like_dom_sf"/>
</dbReference>
<gene>
    <name evidence="2" type="ORF">JOC54_003770</name>
</gene>
<dbReference type="Pfam" id="PF00293">
    <property type="entry name" value="NUDIX"/>
    <property type="match status" value="1"/>
</dbReference>
<sequence>MEPTETIKEAAIREFNEETGLRLIDPVLRAVTTMVIVDKDHQLMNEWMMFTFKASQFSGTMFTKSPEGKLVWQERHAHEQLPMAEGDHLLFRHALSSDDILYGTFYYTEDYQLVNYRLDSKSTDGKVETE</sequence>
<dbReference type="EMBL" id="JAFBCV010000014">
    <property type="protein sequence ID" value="MBM7840478.1"/>
    <property type="molecule type" value="Genomic_DNA"/>
</dbReference>
<reference evidence="2" key="1">
    <citation type="submission" date="2021-01" db="EMBL/GenBank/DDBJ databases">
        <title>Genomic Encyclopedia of Type Strains, Phase IV (KMG-IV): sequencing the most valuable type-strain genomes for metagenomic binning, comparative biology and taxonomic classification.</title>
        <authorList>
            <person name="Goeker M."/>
        </authorList>
    </citation>
    <scope>NUCLEOTIDE SEQUENCE</scope>
    <source>
        <strain evidence="2">DSM 21943</strain>
    </source>
</reference>
<feature type="domain" description="Nudix hydrolase" evidence="1">
    <location>
        <begin position="1"/>
        <end position="85"/>
    </location>
</feature>
<comment type="caution">
    <text evidence="2">The sequence shown here is derived from an EMBL/GenBank/DDBJ whole genome shotgun (WGS) entry which is preliminary data.</text>
</comment>
<evidence type="ECO:0000259" key="1">
    <source>
        <dbReference type="Pfam" id="PF00293"/>
    </source>
</evidence>
<keyword evidence="2" id="KW-0378">Hydrolase</keyword>
<name>A0ABS2SY93_9BACI</name>
<dbReference type="EC" id="3.6.1.55" evidence="2"/>
<evidence type="ECO:0000313" key="3">
    <source>
        <dbReference type="Proteomes" id="UP001179280"/>
    </source>
</evidence>
<dbReference type="Proteomes" id="UP001179280">
    <property type="component" value="Unassembled WGS sequence"/>
</dbReference>
<organism evidence="2 3">
    <name type="scientific">Shouchella xiaoxiensis</name>
    <dbReference type="NCBI Taxonomy" id="766895"/>
    <lineage>
        <taxon>Bacteria</taxon>
        <taxon>Bacillati</taxon>
        <taxon>Bacillota</taxon>
        <taxon>Bacilli</taxon>
        <taxon>Bacillales</taxon>
        <taxon>Bacillaceae</taxon>
        <taxon>Shouchella</taxon>
    </lineage>
</organism>
<accession>A0ABS2SY93</accession>
<protein>
    <submittedName>
        <fullName evidence="2">8-oxo-dGTP diphosphatase</fullName>
        <ecNumber evidence="2">3.6.1.55</ecNumber>
    </submittedName>
</protein>
<evidence type="ECO:0000313" key="2">
    <source>
        <dbReference type="EMBL" id="MBM7840478.1"/>
    </source>
</evidence>